<comment type="caution">
    <text evidence="1">The sequence shown here is derived from an EMBL/GenBank/DDBJ whole genome shotgun (WGS) entry which is preliminary data.</text>
</comment>
<dbReference type="AlphaFoldDB" id="A0A917DZA6"/>
<accession>A0A917DZA6</accession>
<evidence type="ECO:0000313" key="2">
    <source>
        <dbReference type="Proteomes" id="UP000612456"/>
    </source>
</evidence>
<proteinExistence type="predicted"/>
<reference evidence="1" key="2">
    <citation type="submission" date="2020-09" db="EMBL/GenBank/DDBJ databases">
        <authorList>
            <person name="Sun Q."/>
            <person name="Zhou Y."/>
        </authorList>
    </citation>
    <scope>NUCLEOTIDE SEQUENCE</scope>
    <source>
        <strain evidence="1">CGMCC 1.15178</strain>
    </source>
</reference>
<evidence type="ECO:0000313" key="1">
    <source>
        <dbReference type="EMBL" id="GGD81875.1"/>
    </source>
</evidence>
<reference evidence="1" key="1">
    <citation type="journal article" date="2014" name="Int. J. Syst. Evol. Microbiol.">
        <title>Complete genome sequence of Corynebacterium casei LMG S-19264T (=DSM 44701T), isolated from a smear-ripened cheese.</title>
        <authorList>
            <consortium name="US DOE Joint Genome Institute (JGI-PGF)"/>
            <person name="Walter F."/>
            <person name="Albersmeier A."/>
            <person name="Kalinowski J."/>
            <person name="Ruckert C."/>
        </authorList>
    </citation>
    <scope>NUCLEOTIDE SEQUENCE</scope>
    <source>
        <strain evidence="1">CGMCC 1.15178</strain>
    </source>
</reference>
<dbReference type="EMBL" id="BMHP01000003">
    <property type="protein sequence ID" value="GGD81875.1"/>
    <property type="molecule type" value="Genomic_DNA"/>
</dbReference>
<sequence length="50" mass="5729">MIDWISCEKKTIVAGYEQVTCYYRFFSTTEQSKNNTFSGADEVLIPTPES</sequence>
<dbReference type="Proteomes" id="UP000612456">
    <property type="component" value="Unassembled WGS sequence"/>
</dbReference>
<protein>
    <submittedName>
        <fullName evidence="1">Uncharacterized protein</fullName>
    </submittedName>
</protein>
<gene>
    <name evidence="1" type="ORF">GCM10010911_44980</name>
</gene>
<organism evidence="1 2">
    <name type="scientific">Paenibacillus nasutitermitis</name>
    <dbReference type="NCBI Taxonomy" id="1652958"/>
    <lineage>
        <taxon>Bacteria</taxon>
        <taxon>Bacillati</taxon>
        <taxon>Bacillota</taxon>
        <taxon>Bacilli</taxon>
        <taxon>Bacillales</taxon>
        <taxon>Paenibacillaceae</taxon>
        <taxon>Paenibacillus</taxon>
    </lineage>
</organism>
<name>A0A917DZA6_9BACL</name>
<keyword evidence="2" id="KW-1185">Reference proteome</keyword>